<keyword evidence="6" id="KW-0735">Signal-anchor</keyword>
<keyword evidence="8" id="KW-0333">Golgi apparatus</keyword>
<keyword evidence="9" id="KW-0472">Membrane</keyword>
<evidence type="ECO:0000256" key="4">
    <source>
        <dbReference type="ARBA" id="ARBA00022679"/>
    </source>
</evidence>
<evidence type="ECO:0000256" key="7">
    <source>
        <dbReference type="ARBA" id="ARBA00022989"/>
    </source>
</evidence>
<evidence type="ECO:0000256" key="9">
    <source>
        <dbReference type="ARBA" id="ARBA00023136"/>
    </source>
</evidence>
<keyword evidence="10" id="KW-0732">Signal</keyword>
<dbReference type="EMBL" id="OU015568">
    <property type="protein sequence ID" value="CAG5079035.1"/>
    <property type="molecule type" value="Genomic_DNA"/>
</dbReference>
<dbReference type="Gene3D" id="3.90.550.50">
    <property type="match status" value="1"/>
</dbReference>
<keyword evidence="4" id="KW-0808">Transferase</keyword>
<dbReference type="Pfam" id="PF01762">
    <property type="entry name" value="Galactosyl_T"/>
    <property type="match status" value="1"/>
</dbReference>
<evidence type="ECO:0000256" key="6">
    <source>
        <dbReference type="ARBA" id="ARBA00022968"/>
    </source>
</evidence>
<evidence type="ECO:0000256" key="3">
    <source>
        <dbReference type="ARBA" id="ARBA00022676"/>
    </source>
</evidence>
<evidence type="ECO:0000313" key="11">
    <source>
        <dbReference type="EMBL" id="CAG5079035.1"/>
    </source>
</evidence>
<feature type="chain" id="PRO_5046726277" evidence="10">
    <location>
        <begin position="27"/>
        <end position="577"/>
    </location>
</feature>
<accession>A0ABN7RJB8</accession>
<evidence type="ECO:0000256" key="2">
    <source>
        <dbReference type="ARBA" id="ARBA00008661"/>
    </source>
</evidence>
<protein>
    <submittedName>
        <fullName evidence="11">Oidioi.mRNA.OKI2018_I69.PAR.g9153.t1.cds</fullName>
    </submittedName>
</protein>
<evidence type="ECO:0000256" key="5">
    <source>
        <dbReference type="ARBA" id="ARBA00022692"/>
    </source>
</evidence>
<dbReference type="PANTHER" id="PTHR11214:SF283">
    <property type="entry name" value="N-ACETYLLACTOSAMINIDE BETA-1,3-N-ACETYLGLUCOSAMINYLTRANSFERASE 4-LIKE"/>
    <property type="match status" value="1"/>
</dbReference>
<organism evidence="11 12">
    <name type="scientific">Oikopleura dioica</name>
    <name type="common">Tunicate</name>
    <dbReference type="NCBI Taxonomy" id="34765"/>
    <lineage>
        <taxon>Eukaryota</taxon>
        <taxon>Metazoa</taxon>
        <taxon>Chordata</taxon>
        <taxon>Tunicata</taxon>
        <taxon>Appendicularia</taxon>
        <taxon>Copelata</taxon>
        <taxon>Oikopleuridae</taxon>
        <taxon>Oikopleura</taxon>
    </lineage>
</organism>
<dbReference type="PANTHER" id="PTHR11214">
    <property type="entry name" value="BETA-1,3-N-ACETYLGLUCOSAMINYLTRANSFERASE"/>
    <property type="match status" value="1"/>
</dbReference>
<keyword evidence="12" id="KW-1185">Reference proteome</keyword>
<keyword evidence="7" id="KW-1133">Transmembrane helix</keyword>
<evidence type="ECO:0000313" key="12">
    <source>
        <dbReference type="Proteomes" id="UP001158576"/>
    </source>
</evidence>
<reference evidence="11 12" key="1">
    <citation type="submission" date="2021-04" db="EMBL/GenBank/DDBJ databases">
        <authorList>
            <person name="Bliznina A."/>
        </authorList>
    </citation>
    <scope>NUCLEOTIDE SEQUENCE [LARGE SCALE GENOMIC DNA]</scope>
</reference>
<sequence length="577" mass="66203">MLVKGHKLTLLCICLILLNILQYSRYDSVTCQNIRLSNNLHGELFERKENPKDQNEKEDFWDNGKEDGGLIALQSIFDAIEDTEVPLQDIPIKHRHSALSALKGVSSDIRMMHRHMARLAMKLNPSLKVDVQFYGNFPDPNENVFDDFRVTSYMPLASLQNAYEGKWSQYSAIFWIANSLNIIDITTIQDGIETVSTSSPGTLLCGNAVNGKSCVADAMMFTPETGKMIYMRIRSSMGIIASISQKYTQPSSIINPLSGFLGSESFEIRFNKKMNLSLDKISKAYQLFTAHSTKRNLPKYLRETQIVSQQKRVKFIQPPSCSGDGFVSFIKSSRKGSFRRDEIRKYYMEILKKQYQDSFHLFFLLGSPSSKEEKWLTDEIKAESEKHNDIVLYDYEDNYENLPMKTFAGYQFFNDRCMKKKYAIFHDDDIFIKLNELEGQLKKLDPSVPEIKCLKGKCIPEAPAMYFGKYYTWIDLYPPMYFIPTYSNGQATALTASAARKIYEAAKETDYREFRIEDMLYTGILRVKAGISKISGMVLQDGGSVSWHKQGMSDESLFFQNLTLLYKNNELSLRAMQ</sequence>
<feature type="signal peptide" evidence="10">
    <location>
        <begin position="1"/>
        <end position="26"/>
    </location>
</feature>
<comment type="similarity">
    <text evidence="2">Belongs to the glycosyltransferase 31 family.</text>
</comment>
<keyword evidence="3" id="KW-0328">Glycosyltransferase</keyword>
<dbReference type="Proteomes" id="UP001158576">
    <property type="component" value="Chromosome PAR"/>
</dbReference>
<comment type="subcellular location">
    <subcellularLocation>
        <location evidence="1">Golgi apparatus membrane</location>
        <topology evidence="1">Single-pass type II membrane protein</topology>
    </subcellularLocation>
</comment>
<gene>
    <name evidence="11" type="ORF">OKIOD_LOCUS711</name>
</gene>
<name>A0ABN7RJB8_OIKDI</name>
<keyword evidence="5" id="KW-0812">Transmembrane</keyword>
<evidence type="ECO:0000256" key="8">
    <source>
        <dbReference type="ARBA" id="ARBA00023034"/>
    </source>
</evidence>
<evidence type="ECO:0000256" key="10">
    <source>
        <dbReference type="SAM" id="SignalP"/>
    </source>
</evidence>
<proteinExistence type="inferred from homology"/>
<dbReference type="InterPro" id="IPR002659">
    <property type="entry name" value="Glyco_trans_31"/>
</dbReference>
<evidence type="ECO:0000256" key="1">
    <source>
        <dbReference type="ARBA" id="ARBA00004323"/>
    </source>
</evidence>